<dbReference type="Proteomes" id="UP000504610">
    <property type="component" value="Chromosome 9"/>
</dbReference>
<name>A0A9W3CD38_RAPSA</name>
<dbReference type="AlphaFoldDB" id="A0A9W3CD38"/>
<reference evidence="2" key="2">
    <citation type="submission" date="2025-08" db="UniProtKB">
        <authorList>
            <consortium name="RefSeq"/>
        </authorList>
    </citation>
    <scope>IDENTIFICATION</scope>
    <source>
        <tissue evidence="2">Leaf</tissue>
    </source>
</reference>
<evidence type="ECO:0000313" key="2">
    <source>
        <dbReference type="RefSeq" id="XP_056849425.1"/>
    </source>
</evidence>
<dbReference type="RefSeq" id="XP_056849425.1">
    <property type="nucleotide sequence ID" value="XM_056993445.1"/>
</dbReference>
<evidence type="ECO:0000313" key="1">
    <source>
        <dbReference type="Proteomes" id="UP000504610"/>
    </source>
</evidence>
<proteinExistence type="predicted"/>
<dbReference type="PANTHER" id="PTHR39708">
    <property type="entry name" value="OS07G0483400 PROTEIN"/>
    <property type="match status" value="1"/>
</dbReference>
<keyword evidence="1" id="KW-1185">Reference proteome</keyword>
<dbReference type="GeneID" id="108819339"/>
<organism evidence="1 2">
    <name type="scientific">Raphanus sativus</name>
    <name type="common">Radish</name>
    <name type="synonym">Raphanus raphanistrum var. sativus</name>
    <dbReference type="NCBI Taxonomy" id="3726"/>
    <lineage>
        <taxon>Eukaryota</taxon>
        <taxon>Viridiplantae</taxon>
        <taxon>Streptophyta</taxon>
        <taxon>Embryophyta</taxon>
        <taxon>Tracheophyta</taxon>
        <taxon>Spermatophyta</taxon>
        <taxon>Magnoliopsida</taxon>
        <taxon>eudicotyledons</taxon>
        <taxon>Gunneridae</taxon>
        <taxon>Pentapetalae</taxon>
        <taxon>rosids</taxon>
        <taxon>malvids</taxon>
        <taxon>Brassicales</taxon>
        <taxon>Brassicaceae</taxon>
        <taxon>Brassiceae</taxon>
        <taxon>Raphanus</taxon>
    </lineage>
</organism>
<dbReference type="PANTHER" id="PTHR39708:SF2">
    <property type="entry name" value="BLOC-1-RELATED COMPLEX SUBUNIT 6 C-TERMINAL HELIX DOMAIN-CONTAINING PROTEIN"/>
    <property type="match status" value="1"/>
</dbReference>
<gene>
    <name evidence="2" type="primary">LOC108819339</name>
</gene>
<accession>A0A9W3CD38</accession>
<sequence>MMVSCCNLDIRVLDEKCLQVSIQRQPDNVDLQSLLEAQLIILVALKIAGRLHETALDAATKGNRYIHSCLRYFHNDLNVSLI</sequence>
<reference evidence="1" key="1">
    <citation type="journal article" date="2019" name="Database">
        <title>The radish genome database (RadishGD): an integrated information resource for radish genomics.</title>
        <authorList>
            <person name="Yu H.J."/>
            <person name="Baek S."/>
            <person name="Lee Y.J."/>
            <person name="Cho A."/>
            <person name="Mun J.H."/>
        </authorList>
    </citation>
    <scope>NUCLEOTIDE SEQUENCE [LARGE SCALE GENOMIC DNA]</scope>
    <source>
        <strain evidence="1">cv. WK10039</strain>
    </source>
</reference>
<protein>
    <submittedName>
        <fullName evidence="2">Uncharacterized protein LOC108819339 isoform X2</fullName>
    </submittedName>
</protein>